<reference evidence="1" key="1">
    <citation type="submission" date="2022-08" db="EMBL/GenBank/DDBJ databases">
        <title>Polycladomyces zharkentsis sp. nov., a novel thermophilic CMC and starch-degrading bacterium isolated from a geothermal spring in Kazakhstan.</title>
        <authorList>
            <person name="Mashzhan A."/>
            <person name="Kistaubaeva A."/>
            <person name="Javier-Lopez R."/>
            <person name="Birkeland N.-K."/>
        </authorList>
    </citation>
    <scope>NUCLEOTIDE SEQUENCE</scope>
    <source>
        <strain evidence="1">KSR 13</strain>
    </source>
</reference>
<dbReference type="RefSeq" id="WP_301239421.1">
    <property type="nucleotide sequence ID" value="NZ_JANRHH010000043.1"/>
</dbReference>
<keyword evidence="2" id="KW-1185">Reference proteome</keyword>
<dbReference type="EMBL" id="JANRHH010000043">
    <property type="protein sequence ID" value="MDN4594638.1"/>
    <property type="molecule type" value="Genomic_DNA"/>
</dbReference>
<dbReference type="Proteomes" id="UP001174196">
    <property type="component" value="Unassembled WGS sequence"/>
</dbReference>
<comment type="caution">
    <text evidence="1">The sequence shown here is derived from an EMBL/GenBank/DDBJ whole genome shotgun (WGS) entry which is preliminary data.</text>
</comment>
<sequence length="50" mass="5672">MDTKKNDPRFTEMEDAQETDASQFIQMAYEQNNEAADVAAMNKEAEELGD</sequence>
<name>A0ABT8IPB1_9BACL</name>
<accession>A0ABT8IPB1</accession>
<evidence type="ECO:0000313" key="2">
    <source>
        <dbReference type="Proteomes" id="UP001174196"/>
    </source>
</evidence>
<evidence type="ECO:0008006" key="3">
    <source>
        <dbReference type="Google" id="ProtNLM"/>
    </source>
</evidence>
<gene>
    <name evidence="1" type="ORF">NWF35_12225</name>
</gene>
<protein>
    <recommendedName>
        <fullName evidence="3">YfhD family protein</fullName>
    </recommendedName>
</protein>
<proteinExistence type="predicted"/>
<organism evidence="1 2">
    <name type="scientific">Polycladomyces subterraneus</name>
    <dbReference type="NCBI Taxonomy" id="1016997"/>
    <lineage>
        <taxon>Bacteria</taxon>
        <taxon>Bacillati</taxon>
        <taxon>Bacillota</taxon>
        <taxon>Bacilli</taxon>
        <taxon>Bacillales</taxon>
        <taxon>Thermoactinomycetaceae</taxon>
        <taxon>Polycladomyces</taxon>
    </lineage>
</organism>
<evidence type="ECO:0000313" key="1">
    <source>
        <dbReference type="EMBL" id="MDN4594638.1"/>
    </source>
</evidence>